<evidence type="ECO:0000313" key="4">
    <source>
        <dbReference type="Proteomes" id="UP001059480"/>
    </source>
</evidence>
<proteinExistence type="inferred from homology"/>
<evidence type="ECO:0000256" key="1">
    <source>
        <dbReference type="ARBA" id="ARBA00022801"/>
    </source>
</evidence>
<comment type="caution">
    <text evidence="3">The sequence shown here is derived from an EMBL/GenBank/DDBJ whole genome shotgun (WGS) entry which is preliminary data.</text>
</comment>
<accession>A0ABT1WRJ5</accession>
<dbReference type="Proteomes" id="UP001059480">
    <property type="component" value="Unassembled WGS sequence"/>
</dbReference>
<dbReference type="InterPro" id="IPR008928">
    <property type="entry name" value="6-hairpin_glycosidase_sf"/>
</dbReference>
<dbReference type="PANTHER" id="PTHR36845">
    <property type="entry name" value="HYDROLASE, PUTATIVE (AFU_ORTHOLOGUE AFUA_7G05090)-RELATED"/>
    <property type="match status" value="1"/>
</dbReference>
<reference evidence="3" key="2">
    <citation type="journal article" date="2023" name="Curr. Microbiol.">
        <title>Granulicatella seriolae sp. nov., a Novel Facultative Anaerobe Isolated from Yellowtail Marine Fish.</title>
        <authorList>
            <person name="Lee M."/>
            <person name="Choi Y.J."/>
            <person name="Farooq A."/>
            <person name="Jeong J.B."/>
            <person name="Jung M.Y."/>
        </authorList>
    </citation>
    <scope>NUCLEOTIDE SEQUENCE</scope>
    <source>
        <strain evidence="3">S8</strain>
    </source>
</reference>
<organism evidence="3 4">
    <name type="scientific">Granulicatella seriolae</name>
    <dbReference type="NCBI Taxonomy" id="2967226"/>
    <lineage>
        <taxon>Bacteria</taxon>
        <taxon>Bacillati</taxon>
        <taxon>Bacillota</taxon>
        <taxon>Bacilli</taxon>
        <taxon>Lactobacillales</taxon>
        <taxon>Carnobacteriaceae</taxon>
        <taxon>Granulicatella</taxon>
    </lineage>
</organism>
<dbReference type="Gene3D" id="1.50.10.10">
    <property type="match status" value="1"/>
</dbReference>
<dbReference type="SUPFAM" id="SSF48208">
    <property type="entry name" value="Six-hairpin glycosidases"/>
    <property type="match status" value="1"/>
</dbReference>
<comment type="similarity">
    <text evidence="2">Belongs to the glycosyl hydrolase 88 family.</text>
</comment>
<dbReference type="EMBL" id="JANHNZ010000011">
    <property type="protein sequence ID" value="MCQ9210663.1"/>
    <property type="molecule type" value="Genomic_DNA"/>
</dbReference>
<evidence type="ECO:0000313" key="3">
    <source>
        <dbReference type="EMBL" id="MCQ9210663.1"/>
    </source>
</evidence>
<sequence>MAERISQMNWVADELFRIDHKMQAQLKRIGNGIPYISLKGNYDNKLKTDIAWWTNGFYGGVNWQLFSITGNKIYKEKAINLENQLDLALSEFEHLHHDVGFMWLPTSVIHNKLLPNRRSYQRSIHAANILAARYNSKGQFIRAWNREQTEVDCSGWVIIDSMMNIPLLFWASLELDDPRFKQIAVNHAHSIARNLVREDGSVNHIGVFDAYTGDFLESQGGQGFSSDSSWSRGQAWAIYGFALTYKYTEDAFFLNVAKKVAHYVLSHLAQTDYLARIDFRAPKTTEDTDASATAIIACGLLEISNHVEGNEKAFYQDNAIKILEKLSEIANYDDNYDGIIHGCAVRYHDELEKNSSLIYADHYYIEGLLKLIGKELEIW</sequence>
<reference evidence="3" key="3">
    <citation type="journal article" date="2023" name="Microbiol. Resour. Announc.">
        <title>Draft Genome Sequence of Granulicatella sp. Strain S8, Isolated from a Marine Fish, Seriola quinqueradiata.</title>
        <authorList>
            <person name="Lee M."/>
            <person name="Farooq A."/>
            <person name="Jeong J.B."/>
            <person name="Jung M.Y."/>
        </authorList>
    </citation>
    <scope>NUCLEOTIDE SEQUENCE</scope>
    <source>
        <strain evidence="3">S8</strain>
    </source>
</reference>
<dbReference type="InterPro" id="IPR010905">
    <property type="entry name" value="Glyco_hydro_88"/>
</dbReference>
<protein>
    <submittedName>
        <fullName evidence="3">Glycoside hydrolase family 88 protein</fullName>
    </submittedName>
</protein>
<evidence type="ECO:0000256" key="2">
    <source>
        <dbReference type="ARBA" id="ARBA00038358"/>
    </source>
</evidence>
<dbReference type="InterPro" id="IPR012341">
    <property type="entry name" value="6hp_glycosidase-like_sf"/>
</dbReference>
<gene>
    <name evidence="3" type="ORF">NPA36_08890</name>
</gene>
<reference evidence="3" key="1">
    <citation type="submission" date="2022-07" db="EMBL/GenBank/DDBJ databases">
        <authorList>
            <person name="Jung M.-Y."/>
            <person name="Lee M."/>
        </authorList>
    </citation>
    <scope>NUCLEOTIDE SEQUENCE</scope>
    <source>
        <strain evidence="3">S8</strain>
    </source>
</reference>
<keyword evidence="1 3" id="KW-0378">Hydrolase</keyword>
<dbReference type="RefSeq" id="WP_256945776.1">
    <property type="nucleotide sequence ID" value="NZ_JANHNZ010000011.1"/>
</dbReference>
<dbReference type="Pfam" id="PF07470">
    <property type="entry name" value="Glyco_hydro_88"/>
    <property type="match status" value="1"/>
</dbReference>
<dbReference type="InterPro" id="IPR052369">
    <property type="entry name" value="UG_Glycosaminoglycan_Hydrolase"/>
</dbReference>
<keyword evidence="4" id="KW-1185">Reference proteome</keyword>
<dbReference type="PANTHER" id="PTHR36845:SF1">
    <property type="entry name" value="HYDROLASE, PUTATIVE (AFU_ORTHOLOGUE AFUA_7G05090)-RELATED"/>
    <property type="match status" value="1"/>
</dbReference>
<name>A0ABT1WRJ5_9LACT</name>
<dbReference type="GO" id="GO:0016787">
    <property type="term" value="F:hydrolase activity"/>
    <property type="evidence" value="ECO:0007669"/>
    <property type="project" value="UniProtKB-KW"/>
</dbReference>